<gene>
    <name evidence="2" type="ORF">O181_083695</name>
</gene>
<sequence>MPTLMLELASQSPPNPPVPSQHGSNTAYHPYARVLPSRHGSNAALNPPPCLLCHLPSSPFRIRSIGYGGLLAYTMNKSRKYAEWPSLPTGSKAKLVSILTMLWLWFKS</sequence>
<organism evidence="2 3">
    <name type="scientific">Austropuccinia psidii MF-1</name>
    <dbReference type="NCBI Taxonomy" id="1389203"/>
    <lineage>
        <taxon>Eukaryota</taxon>
        <taxon>Fungi</taxon>
        <taxon>Dikarya</taxon>
        <taxon>Basidiomycota</taxon>
        <taxon>Pucciniomycotina</taxon>
        <taxon>Pucciniomycetes</taxon>
        <taxon>Pucciniales</taxon>
        <taxon>Sphaerophragmiaceae</taxon>
        <taxon>Austropuccinia</taxon>
    </lineage>
</organism>
<evidence type="ECO:0000313" key="2">
    <source>
        <dbReference type="EMBL" id="MBW0543980.1"/>
    </source>
</evidence>
<name>A0A9Q3FU84_9BASI</name>
<accession>A0A9Q3FU84</accession>
<keyword evidence="3" id="KW-1185">Reference proteome</keyword>
<evidence type="ECO:0000256" key="1">
    <source>
        <dbReference type="SAM" id="MobiDB-lite"/>
    </source>
</evidence>
<proteinExistence type="predicted"/>
<dbReference type="AlphaFoldDB" id="A0A9Q3FU84"/>
<dbReference type="EMBL" id="AVOT02048793">
    <property type="protein sequence ID" value="MBW0543980.1"/>
    <property type="molecule type" value="Genomic_DNA"/>
</dbReference>
<comment type="caution">
    <text evidence="2">The sequence shown here is derived from an EMBL/GenBank/DDBJ whole genome shotgun (WGS) entry which is preliminary data.</text>
</comment>
<reference evidence="2" key="1">
    <citation type="submission" date="2021-03" db="EMBL/GenBank/DDBJ databases">
        <title>Draft genome sequence of rust myrtle Austropuccinia psidii MF-1, a brazilian biotype.</title>
        <authorList>
            <person name="Quecine M.C."/>
            <person name="Pachon D.M.R."/>
            <person name="Bonatelli M.L."/>
            <person name="Correr F.H."/>
            <person name="Franceschini L.M."/>
            <person name="Leite T.F."/>
            <person name="Margarido G.R.A."/>
            <person name="Almeida C.A."/>
            <person name="Ferrarezi J.A."/>
            <person name="Labate C.A."/>
        </authorList>
    </citation>
    <scope>NUCLEOTIDE SEQUENCE</scope>
    <source>
        <strain evidence="2">MF-1</strain>
    </source>
</reference>
<protein>
    <submittedName>
        <fullName evidence="2">Uncharacterized protein</fullName>
    </submittedName>
</protein>
<feature type="region of interest" description="Disordered" evidence="1">
    <location>
        <begin position="1"/>
        <end position="28"/>
    </location>
</feature>
<dbReference type="Proteomes" id="UP000765509">
    <property type="component" value="Unassembled WGS sequence"/>
</dbReference>
<evidence type="ECO:0000313" key="3">
    <source>
        <dbReference type="Proteomes" id="UP000765509"/>
    </source>
</evidence>